<dbReference type="Proteomes" id="UP000018936">
    <property type="component" value="Unassembled WGS sequence"/>
</dbReference>
<protein>
    <submittedName>
        <fullName evidence="2">Coiled-coil domain-containing protein</fullName>
    </submittedName>
</protein>
<gene>
    <name evidence="2" type="primary">Ccdc165</name>
    <name evidence="2" type="ORF">L345_07341</name>
</gene>
<reference evidence="2 3" key="1">
    <citation type="journal article" date="2013" name="Proc. Natl. Acad. Sci. U.S.A.">
        <title>The king cobra genome reveals dynamic gene evolution and adaptation in the snake venom system.</title>
        <authorList>
            <person name="Vonk F.J."/>
            <person name="Casewell N.R."/>
            <person name="Henkel C.V."/>
            <person name="Heimberg A.M."/>
            <person name="Jansen H.J."/>
            <person name="McCleary R.J."/>
            <person name="Kerkkamp H.M."/>
            <person name="Vos R.A."/>
            <person name="Guerreiro I."/>
            <person name="Calvete J.J."/>
            <person name="Wuster W."/>
            <person name="Woods A.E."/>
            <person name="Logan J.M."/>
            <person name="Harrison R.A."/>
            <person name="Castoe T.A."/>
            <person name="de Koning A.P."/>
            <person name="Pollock D.D."/>
            <person name="Yandell M."/>
            <person name="Calderon D."/>
            <person name="Renjifo C."/>
            <person name="Currier R.B."/>
            <person name="Salgado D."/>
            <person name="Pla D."/>
            <person name="Sanz L."/>
            <person name="Hyder A.S."/>
            <person name="Ribeiro J.M."/>
            <person name="Arntzen J.W."/>
            <person name="van den Thillart G.E."/>
            <person name="Boetzer M."/>
            <person name="Pirovano W."/>
            <person name="Dirks R.P."/>
            <person name="Spaink H.P."/>
            <person name="Duboule D."/>
            <person name="McGlinn E."/>
            <person name="Kini R.M."/>
            <person name="Richardson M.K."/>
        </authorList>
    </citation>
    <scope>NUCLEOTIDE SEQUENCE</scope>
    <source>
        <tissue evidence="2">Blood</tissue>
    </source>
</reference>
<accession>V8NZ59</accession>
<proteinExistence type="predicted"/>
<comment type="caution">
    <text evidence="2">The sequence shown here is derived from an EMBL/GenBank/DDBJ whole genome shotgun (WGS) entry which is preliminary data.</text>
</comment>
<organism evidence="2 3">
    <name type="scientific">Ophiophagus hannah</name>
    <name type="common">King cobra</name>
    <name type="synonym">Naja hannah</name>
    <dbReference type="NCBI Taxonomy" id="8665"/>
    <lineage>
        <taxon>Eukaryota</taxon>
        <taxon>Metazoa</taxon>
        <taxon>Chordata</taxon>
        <taxon>Craniata</taxon>
        <taxon>Vertebrata</taxon>
        <taxon>Euteleostomi</taxon>
        <taxon>Lepidosauria</taxon>
        <taxon>Squamata</taxon>
        <taxon>Bifurcata</taxon>
        <taxon>Unidentata</taxon>
        <taxon>Episquamata</taxon>
        <taxon>Toxicofera</taxon>
        <taxon>Serpentes</taxon>
        <taxon>Colubroidea</taxon>
        <taxon>Elapidae</taxon>
        <taxon>Elapinae</taxon>
        <taxon>Ophiophagus</taxon>
    </lineage>
</organism>
<dbReference type="OrthoDB" id="10036174at2759"/>
<dbReference type="EMBL" id="AZIM01001448">
    <property type="protein sequence ID" value="ETE66877.1"/>
    <property type="molecule type" value="Genomic_DNA"/>
</dbReference>
<feature type="region of interest" description="Disordered" evidence="1">
    <location>
        <begin position="34"/>
        <end position="101"/>
    </location>
</feature>
<name>V8NZ59_OPHHA</name>
<feature type="non-terminal residue" evidence="2">
    <location>
        <position position="1"/>
    </location>
</feature>
<evidence type="ECO:0000313" key="3">
    <source>
        <dbReference type="Proteomes" id="UP000018936"/>
    </source>
</evidence>
<sequence length="101" mass="11555">MKYTERGGIFPNQIAISRMGPHAYWQSQVFRPGYDVPKERKHGRKSSSESRQPNFLDYGVRSMPPAPSLESCFSRPERPANQRPPSRWALHSPTASLQKTL</sequence>
<dbReference type="AlphaFoldDB" id="V8NZ59"/>
<keyword evidence="3" id="KW-1185">Reference proteome</keyword>
<evidence type="ECO:0000256" key="1">
    <source>
        <dbReference type="SAM" id="MobiDB-lite"/>
    </source>
</evidence>
<evidence type="ECO:0000313" key="2">
    <source>
        <dbReference type="EMBL" id="ETE66877.1"/>
    </source>
</evidence>